<reference evidence="10 11" key="1">
    <citation type="submission" date="2017-05" db="EMBL/GenBank/DDBJ databases">
        <authorList>
            <person name="Song R."/>
            <person name="Chenine A.L."/>
            <person name="Ruprecht R.M."/>
        </authorList>
    </citation>
    <scope>NUCLEOTIDE SEQUENCE [LARGE SCALE GENOMIC DNA]</scope>
    <source>
        <strain evidence="10 11">CECT 7927</strain>
    </source>
</reference>
<feature type="binding site" evidence="7">
    <location>
        <position position="140"/>
    </location>
    <ligand>
        <name>Zn(2+)</name>
        <dbReference type="ChEBI" id="CHEBI:29105"/>
    </ligand>
</feature>
<dbReference type="Proteomes" id="UP000196125">
    <property type="component" value="Unassembled WGS sequence"/>
</dbReference>
<evidence type="ECO:0000256" key="2">
    <source>
        <dbReference type="ARBA" id="ARBA00022723"/>
    </source>
</evidence>
<dbReference type="GO" id="GO:0004818">
    <property type="term" value="F:glutamate-tRNA ligase activity"/>
    <property type="evidence" value="ECO:0007669"/>
    <property type="project" value="TreeGrafter"/>
</dbReference>
<feature type="binding site" evidence="7">
    <location>
        <position position="216"/>
    </location>
    <ligand>
        <name>L-glutamate</name>
        <dbReference type="ChEBI" id="CHEBI:29985"/>
    </ligand>
</feature>
<gene>
    <name evidence="7 10" type="primary">gluQ</name>
    <name evidence="10" type="ORF">VIM7927_02553</name>
</gene>
<keyword evidence="5 7" id="KW-0067">ATP-binding</keyword>
<keyword evidence="3 7" id="KW-0547">Nucleotide-binding</keyword>
<dbReference type="NCBIfam" id="TIGR03838">
    <property type="entry name" value="queuosine_YadB"/>
    <property type="match status" value="1"/>
</dbReference>
<dbReference type="GO" id="GO:0008270">
    <property type="term" value="F:zinc ion binding"/>
    <property type="evidence" value="ECO:0007669"/>
    <property type="project" value="UniProtKB-UniRule"/>
</dbReference>
<evidence type="ECO:0000256" key="3">
    <source>
        <dbReference type="ARBA" id="ARBA00022741"/>
    </source>
</evidence>
<comment type="similarity">
    <text evidence="7">Belongs to the class-I aminoacyl-tRNA synthetase family. GluQ subfamily.</text>
</comment>
<dbReference type="EC" id="6.1.1.-" evidence="7"/>
<feature type="short sequence motif" description="'KMSKS' region" evidence="7">
    <location>
        <begin position="254"/>
        <end position="258"/>
    </location>
</feature>
<keyword evidence="8" id="KW-0648">Protein biosynthesis</keyword>
<dbReference type="InterPro" id="IPR000924">
    <property type="entry name" value="Glu/Gln-tRNA-synth"/>
</dbReference>
<evidence type="ECO:0000256" key="7">
    <source>
        <dbReference type="HAMAP-Rule" id="MF_01428"/>
    </source>
</evidence>
<keyword evidence="1 7" id="KW-0436">Ligase</keyword>
<evidence type="ECO:0000313" key="10">
    <source>
        <dbReference type="EMBL" id="SMS01271.1"/>
    </source>
</evidence>
<dbReference type="Pfam" id="PF00749">
    <property type="entry name" value="tRNA-synt_1c"/>
    <property type="match status" value="1"/>
</dbReference>
<dbReference type="InterPro" id="IPR020058">
    <property type="entry name" value="Glu/Gln-tRNA-synth_Ib_cat-dom"/>
</dbReference>
<dbReference type="EMBL" id="FXXI01000004">
    <property type="protein sequence ID" value="SMS01271.1"/>
    <property type="molecule type" value="Genomic_DNA"/>
</dbReference>
<dbReference type="PANTHER" id="PTHR43311">
    <property type="entry name" value="GLUTAMATE--TRNA LIGASE"/>
    <property type="match status" value="1"/>
</dbReference>
<keyword evidence="6 7" id="KW-0030">Aminoacyl-tRNA synthetase</keyword>
<evidence type="ECO:0000256" key="5">
    <source>
        <dbReference type="ARBA" id="ARBA00022840"/>
    </source>
</evidence>
<dbReference type="Gene3D" id="3.40.50.620">
    <property type="entry name" value="HUPs"/>
    <property type="match status" value="1"/>
</dbReference>
<evidence type="ECO:0000256" key="4">
    <source>
        <dbReference type="ARBA" id="ARBA00022833"/>
    </source>
</evidence>
<dbReference type="GO" id="GO:0006400">
    <property type="term" value="P:tRNA modification"/>
    <property type="evidence" value="ECO:0007669"/>
    <property type="project" value="InterPro"/>
</dbReference>
<dbReference type="GO" id="GO:0005524">
    <property type="term" value="F:ATP binding"/>
    <property type="evidence" value="ECO:0007669"/>
    <property type="project" value="UniProtKB-KW"/>
</dbReference>
<feature type="binding site" evidence="7">
    <location>
        <position position="126"/>
    </location>
    <ligand>
        <name>Zn(2+)</name>
        <dbReference type="ChEBI" id="CHEBI:29105"/>
    </ligand>
</feature>
<dbReference type="HAMAP" id="MF_01428">
    <property type="entry name" value="Glu_Q_tRNA_synth"/>
    <property type="match status" value="1"/>
</dbReference>
<evidence type="ECO:0000259" key="9">
    <source>
        <dbReference type="Pfam" id="PF00749"/>
    </source>
</evidence>
<dbReference type="InterPro" id="IPR049940">
    <property type="entry name" value="GluQ/Sye"/>
</dbReference>
<dbReference type="FunFam" id="3.40.50.620:FF:000093">
    <property type="entry name" value="Glutamyl-Q tRNA(Asp) synthetase"/>
    <property type="match status" value="1"/>
</dbReference>
<evidence type="ECO:0000256" key="1">
    <source>
        <dbReference type="ARBA" id="ARBA00022598"/>
    </source>
</evidence>
<keyword evidence="4 7" id="KW-0862">Zinc</keyword>
<evidence type="ECO:0000256" key="6">
    <source>
        <dbReference type="ARBA" id="ARBA00023146"/>
    </source>
</evidence>
<evidence type="ECO:0000313" key="11">
    <source>
        <dbReference type="Proteomes" id="UP000196125"/>
    </source>
</evidence>
<comment type="cofactor">
    <cofactor evidence="7">
        <name>Zn(2+)</name>
        <dbReference type="ChEBI" id="CHEBI:29105"/>
    </cofactor>
    <text evidence="7">Binds 1 zinc ion per subunit.</text>
</comment>
<protein>
    <recommendedName>
        <fullName evidence="7">Glutamyl-Q tRNA(Asp) synthetase</fullName>
        <shortName evidence="7">Glu-Q-RSs</shortName>
        <ecNumber evidence="7">6.1.1.-</ecNumber>
    </recommendedName>
</protein>
<feature type="binding site" evidence="7">
    <location>
        <position position="128"/>
    </location>
    <ligand>
        <name>Zn(2+)</name>
        <dbReference type="ChEBI" id="CHEBI:29105"/>
    </ligand>
</feature>
<proteinExistence type="inferred from homology"/>
<feature type="short sequence motif" description="'HIGH' region" evidence="7">
    <location>
        <begin position="37"/>
        <end position="47"/>
    </location>
</feature>
<dbReference type="GO" id="GO:0005829">
    <property type="term" value="C:cytosol"/>
    <property type="evidence" value="ECO:0007669"/>
    <property type="project" value="TreeGrafter"/>
</dbReference>
<dbReference type="GO" id="GO:0006424">
    <property type="term" value="P:glutamyl-tRNA aminoacylation"/>
    <property type="evidence" value="ECO:0007669"/>
    <property type="project" value="InterPro"/>
</dbReference>
<sequence length="317" mass="36002">MDVLSSLWNHIHSDYIFIQIGIIAEHRMNNYIGRFAPSPSGPLHFGSLVAALGSYFQARAMNGQWLVRIEDLDPPREMPGAADLILKTLEAYGLHWDHNIWYQSRRHDAYQAQIDTWLANGQAYYCRCTRKQIKAAGDYYNGTCRHLQLPSDSGYAVRLRMDVPITRFYDEKHGDIDIPHDLAQEDFIIKRRDGLFAYNLAVVLDDIAQGVTQVVRGADLIEPTGRQISLYNILEHKPVSYLHLPLAVDQSGHKLSKQNHAPAIDLKNPRPTLIQAMKFLGFQLPAGIETAELAEIVAWGSQNWHIQQLPDALEITR</sequence>
<feature type="binding site" evidence="7">
    <location>
        <position position="70"/>
    </location>
    <ligand>
        <name>L-glutamate</name>
        <dbReference type="ChEBI" id="CHEBI:29985"/>
    </ligand>
</feature>
<dbReference type="PANTHER" id="PTHR43311:SF1">
    <property type="entry name" value="GLUTAMYL-Q TRNA(ASP) SYNTHETASE"/>
    <property type="match status" value="1"/>
</dbReference>
<feature type="binding site" evidence="7">
    <location>
        <position position="257"/>
    </location>
    <ligand>
        <name>ATP</name>
        <dbReference type="ChEBI" id="CHEBI:30616"/>
    </ligand>
</feature>
<evidence type="ECO:0000256" key="8">
    <source>
        <dbReference type="RuleBase" id="RU363037"/>
    </source>
</evidence>
<keyword evidence="2 7" id="KW-0479">Metal-binding</keyword>
<dbReference type="PRINTS" id="PR00987">
    <property type="entry name" value="TRNASYNTHGLU"/>
</dbReference>
<organism evidence="10 11">
    <name type="scientific">Vibrio mangrovi</name>
    <dbReference type="NCBI Taxonomy" id="474394"/>
    <lineage>
        <taxon>Bacteria</taxon>
        <taxon>Pseudomonadati</taxon>
        <taxon>Pseudomonadota</taxon>
        <taxon>Gammaproteobacteria</taxon>
        <taxon>Vibrionales</taxon>
        <taxon>Vibrionaceae</taxon>
        <taxon>Vibrio</taxon>
    </lineage>
</organism>
<accession>A0A1Y6IW66</accession>
<dbReference type="InterPro" id="IPR014729">
    <property type="entry name" value="Rossmann-like_a/b/a_fold"/>
</dbReference>
<feature type="domain" description="Glutamyl/glutaminyl-tRNA synthetase class Ib catalytic" evidence="9">
    <location>
        <begin position="34"/>
        <end position="284"/>
    </location>
</feature>
<name>A0A1Y6IW66_9VIBR</name>
<feature type="binding site" evidence="7">
    <location>
        <begin position="34"/>
        <end position="38"/>
    </location>
    <ligand>
        <name>L-glutamate</name>
        <dbReference type="ChEBI" id="CHEBI:29985"/>
    </ligand>
</feature>
<dbReference type="AlphaFoldDB" id="A0A1Y6IW66"/>
<dbReference type="SUPFAM" id="SSF52374">
    <property type="entry name" value="Nucleotidylyl transferase"/>
    <property type="match status" value="1"/>
</dbReference>
<dbReference type="NCBIfam" id="NF004314">
    <property type="entry name" value="PRK05710.1-3"/>
    <property type="match status" value="1"/>
</dbReference>
<dbReference type="InterPro" id="IPR022380">
    <property type="entry name" value="Glu-Q_tRNA(Asp)_Synthase"/>
</dbReference>
<comment type="function">
    <text evidence="7">Catalyzes the tRNA-independent activation of glutamate in presence of ATP and the subsequent transfer of glutamate onto a tRNA(Asp). Glutamate is transferred on the 2-amino-5-(4,5-dihydroxy-2-cyclopenten-1-yl) moiety of the queuosine in the wobble position of the QUC anticodon.</text>
</comment>
<feature type="binding site" evidence="7">
    <location>
        <position position="144"/>
    </location>
    <ligand>
        <name>Zn(2+)</name>
        <dbReference type="ChEBI" id="CHEBI:29105"/>
    </ligand>
</feature>
<feature type="binding site" evidence="7">
    <location>
        <position position="198"/>
    </location>
    <ligand>
        <name>L-glutamate</name>
        <dbReference type="ChEBI" id="CHEBI:29985"/>
    </ligand>
</feature>